<protein>
    <submittedName>
        <fullName evidence="9">Binding-protein-dependent transport system inner membrane component</fullName>
    </submittedName>
</protein>
<feature type="transmembrane region" description="Helical" evidence="7">
    <location>
        <begin position="272"/>
        <end position="291"/>
    </location>
</feature>
<dbReference type="InterPro" id="IPR035906">
    <property type="entry name" value="MetI-like_sf"/>
</dbReference>
<evidence type="ECO:0000313" key="10">
    <source>
        <dbReference type="Proteomes" id="UP000027142"/>
    </source>
</evidence>
<evidence type="ECO:0000313" key="9">
    <source>
        <dbReference type="EMBL" id="AIC92925.1"/>
    </source>
</evidence>
<keyword evidence="2 7" id="KW-0813">Transport</keyword>
<feature type="transmembrane region" description="Helical" evidence="7">
    <location>
        <begin position="124"/>
        <end position="143"/>
    </location>
</feature>
<evidence type="ECO:0000256" key="4">
    <source>
        <dbReference type="ARBA" id="ARBA00022692"/>
    </source>
</evidence>
<dbReference type="OrthoDB" id="9810086at2"/>
<keyword evidence="4 7" id="KW-0812">Transmembrane</keyword>
<evidence type="ECO:0000256" key="7">
    <source>
        <dbReference type="RuleBase" id="RU363032"/>
    </source>
</evidence>
<dbReference type="RefSeq" id="WP_038476384.1">
    <property type="nucleotide sequence ID" value="NZ_CP003923.1"/>
</dbReference>
<dbReference type="PANTHER" id="PTHR43744">
    <property type="entry name" value="ABC TRANSPORTER PERMEASE PROTEIN MG189-RELATED-RELATED"/>
    <property type="match status" value="1"/>
</dbReference>
<dbReference type="Pfam" id="PF00528">
    <property type="entry name" value="BPD_transp_1"/>
    <property type="match status" value="1"/>
</dbReference>
<dbReference type="PANTHER" id="PTHR43744:SF9">
    <property type="entry name" value="POLYGALACTURONAN_RHAMNOGALACTURONAN TRANSPORT SYSTEM PERMEASE PROTEIN YTCP"/>
    <property type="match status" value="1"/>
</dbReference>
<evidence type="ECO:0000256" key="2">
    <source>
        <dbReference type="ARBA" id="ARBA00022448"/>
    </source>
</evidence>
<feature type="domain" description="ABC transmembrane type-1" evidence="8">
    <location>
        <begin position="89"/>
        <end position="291"/>
    </location>
</feature>
<dbReference type="Proteomes" id="UP000027142">
    <property type="component" value="Chromosome"/>
</dbReference>
<dbReference type="PATRIC" id="fig|1246626.3.peg.305"/>
<feature type="transmembrane region" description="Helical" evidence="7">
    <location>
        <begin position="85"/>
        <end position="112"/>
    </location>
</feature>
<dbReference type="GO" id="GO:0055085">
    <property type="term" value="P:transmembrane transport"/>
    <property type="evidence" value="ECO:0007669"/>
    <property type="project" value="InterPro"/>
</dbReference>
<dbReference type="AlphaFoldDB" id="A0A060LSB5"/>
<dbReference type="HOGENOM" id="CLU_016047_1_0_9"/>
<evidence type="ECO:0000256" key="1">
    <source>
        <dbReference type="ARBA" id="ARBA00004651"/>
    </source>
</evidence>
<sequence>MAVLQPKSNVPTNRNKPAGIKENRLFNTLNVLFMIVFTTIIIFPIWDVIVGSFSSSASVATPGIRLWPEQFSLDAYRVVFNDPTIWNAFLISVLKTVIGVTTSVFFTAMVAYAMSKQDLIGRKIFIALGVGTMFFSGGMIPIYLLMRSLGLLDNFLVYIIPALFSFYNMLILMNFFREIPTSLEESARIDGAGVWRIFLQIILPLSTPVLAVIALFNGVYQWNDFMTARLYITNEALYPIQMKLYEIIVQQQAANMQNVVGSVIIPTSSQTIQLATIVVATVPIVLVYPFLQRFLISGMMIGAVKE</sequence>
<dbReference type="KEGG" id="ble:BleG1_0317"/>
<dbReference type="GO" id="GO:0005886">
    <property type="term" value="C:plasma membrane"/>
    <property type="evidence" value="ECO:0007669"/>
    <property type="project" value="UniProtKB-SubCell"/>
</dbReference>
<evidence type="ECO:0000256" key="5">
    <source>
        <dbReference type="ARBA" id="ARBA00022989"/>
    </source>
</evidence>
<name>A0A060LSB5_9BACI</name>
<dbReference type="Gene3D" id="1.10.3720.10">
    <property type="entry name" value="MetI-like"/>
    <property type="match status" value="1"/>
</dbReference>
<evidence type="ECO:0000256" key="6">
    <source>
        <dbReference type="ARBA" id="ARBA00023136"/>
    </source>
</evidence>
<keyword evidence="5 7" id="KW-1133">Transmembrane helix</keyword>
<comment type="similarity">
    <text evidence="7">Belongs to the binding-protein-dependent transport system permease family.</text>
</comment>
<organism evidence="9 10">
    <name type="scientific">Shouchella lehensis G1</name>
    <dbReference type="NCBI Taxonomy" id="1246626"/>
    <lineage>
        <taxon>Bacteria</taxon>
        <taxon>Bacillati</taxon>
        <taxon>Bacillota</taxon>
        <taxon>Bacilli</taxon>
        <taxon>Bacillales</taxon>
        <taxon>Bacillaceae</taxon>
        <taxon>Shouchella</taxon>
    </lineage>
</organism>
<dbReference type="EMBL" id="CP003923">
    <property type="protein sequence ID" value="AIC92925.1"/>
    <property type="molecule type" value="Genomic_DNA"/>
</dbReference>
<keyword evidence="3" id="KW-1003">Cell membrane</keyword>
<accession>A0A060LSB5</accession>
<evidence type="ECO:0000259" key="8">
    <source>
        <dbReference type="PROSITE" id="PS50928"/>
    </source>
</evidence>
<keyword evidence="6 7" id="KW-0472">Membrane</keyword>
<dbReference type="eggNOG" id="COG0395">
    <property type="taxonomic scope" value="Bacteria"/>
</dbReference>
<dbReference type="CDD" id="cd06261">
    <property type="entry name" value="TM_PBP2"/>
    <property type="match status" value="1"/>
</dbReference>
<feature type="transmembrane region" description="Helical" evidence="7">
    <location>
        <begin position="155"/>
        <end position="176"/>
    </location>
</feature>
<gene>
    <name evidence="9" type="ORF">BleG1_0317</name>
</gene>
<feature type="transmembrane region" description="Helical" evidence="7">
    <location>
        <begin position="25"/>
        <end position="46"/>
    </location>
</feature>
<dbReference type="InterPro" id="IPR000515">
    <property type="entry name" value="MetI-like"/>
</dbReference>
<proteinExistence type="inferred from homology"/>
<feature type="transmembrane region" description="Helical" evidence="7">
    <location>
        <begin position="197"/>
        <end position="220"/>
    </location>
</feature>
<reference evidence="9 10" key="1">
    <citation type="journal article" date="2014" name="Gene">
        <title>A comparative genomic analysis of the alkalitolerant soil bacterium Bacillus lehensis G1.</title>
        <authorList>
            <person name="Noor Y.M."/>
            <person name="Samsulrizal N.H."/>
            <person name="Jema'on N.A."/>
            <person name="Low K.O."/>
            <person name="Ramli A.N."/>
            <person name="Alias N.I."/>
            <person name="Damis S.I."/>
            <person name="Fuzi S.F."/>
            <person name="Isa M.N."/>
            <person name="Murad A.M."/>
            <person name="Raih M.F."/>
            <person name="Bakar F.D."/>
            <person name="Najimudin N."/>
            <person name="Mahadi N.M."/>
            <person name="Illias R.M."/>
        </authorList>
    </citation>
    <scope>NUCLEOTIDE SEQUENCE [LARGE SCALE GENOMIC DNA]</scope>
    <source>
        <strain evidence="9 10">G1</strain>
    </source>
</reference>
<evidence type="ECO:0000256" key="3">
    <source>
        <dbReference type="ARBA" id="ARBA00022475"/>
    </source>
</evidence>
<dbReference type="STRING" id="1246626.BleG1_0317"/>
<keyword evidence="10" id="KW-1185">Reference proteome</keyword>
<dbReference type="PROSITE" id="PS50928">
    <property type="entry name" value="ABC_TM1"/>
    <property type="match status" value="1"/>
</dbReference>
<dbReference type="SUPFAM" id="SSF161098">
    <property type="entry name" value="MetI-like"/>
    <property type="match status" value="1"/>
</dbReference>
<comment type="subcellular location">
    <subcellularLocation>
        <location evidence="1 7">Cell membrane</location>
        <topology evidence="1 7">Multi-pass membrane protein</topology>
    </subcellularLocation>
</comment>